<keyword evidence="1" id="KW-0963">Cytoplasm</keyword>
<dbReference type="Pfam" id="PF04345">
    <property type="entry name" value="Chor_lyase"/>
    <property type="match status" value="1"/>
</dbReference>
<dbReference type="Proteomes" id="UP000253032">
    <property type="component" value="Unassembled WGS sequence"/>
</dbReference>
<accession>A0A368BQF8</accession>
<comment type="caution">
    <text evidence="4">The sequence shown here is derived from an EMBL/GenBank/DDBJ whole genome shotgun (WGS) entry which is preliminary data.</text>
</comment>
<evidence type="ECO:0000313" key="5">
    <source>
        <dbReference type="Proteomes" id="UP000253032"/>
    </source>
</evidence>
<evidence type="ECO:0000256" key="2">
    <source>
        <dbReference type="ARBA" id="ARBA00022688"/>
    </source>
</evidence>
<dbReference type="GO" id="GO:0008813">
    <property type="term" value="F:chorismate lyase activity"/>
    <property type="evidence" value="ECO:0007669"/>
    <property type="project" value="InterPro"/>
</dbReference>
<dbReference type="AlphaFoldDB" id="A0A368BQF8"/>
<gene>
    <name evidence="4" type="ORF">DBW98_01135</name>
</gene>
<protein>
    <submittedName>
        <fullName evidence="4">Chorismate lyase</fullName>
    </submittedName>
</protein>
<dbReference type="SUPFAM" id="SSF64288">
    <property type="entry name" value="Chorismate lyase-like"/>
    <property type="match status" value="1"/>
</dbReference>
<dbReference type="InterPro" id="IPR028978">
    <property type="entry name" value="Chorismate_lyase_/UTRA_dom_sf"/>
</dbReference>
<evidence type="ECO:0000256" key="1">
    <source>
        <dbReference type="ARBA" id="ARBA00022490"/>
    </source>
</evidence>
<sequence length="162" mass="18692">MQPKRINKWLNQSDLLSQTDNKKILSWLNEEGSITKRISSKTNFKLEILQDDIGNAQEEEYKALNIIPEEVRIREVMLYGNSVPLVFARSIIPKPVSTEGYPGLGSIGSKPLGDLIFESDLFIKTYREFAEFQNDSNEIIWGRRTQYQVKGFPLSIMEVFLF</sequence>
<reference evidence="4 5" key="1">
    <citation type="journal article" date="2018" name="Microbiome">
        <title>Fine metagenomic profile of the Mediterranean stratified and mixed water columns revealed by assembly and recruitment.</title>
        <authorList>
            <person name="Haro-Moreno J.M."/>
            <person name="Lopez-Perez M."/>
            <person name="De La Torre J.R."/>
            <person name="Picazo A."/>
            <person name="Camacho A."/>
            <person name="Rodriguez-Valera F."/>
        </authorList>
    </citation>
    <scope>NUCLEOTIDE SEQUENCE [LARGE SCALE GENOMIC DNA]</scope>
    <source>
        <strain evidence="4">MED-G84</strain>
    </source>
</reference>
<evidence type="ECO:0000313" key="4">
    <source>
        <dbReference type="EMBL" id="RCL39481.1"/>
    </source>
</evidence>
<proteinExistence type="predicted"/>
<organism evidence="4 5">
    <name type="scientific">SAR86 cluster bacterium</name>
    <dbReference type="NCBI Taxonomy" id="2030880"/>
    <lineage>
        <taxon>Bacteria</taxon>
        <taxon>Pseudomonadati</taxon>
        <taxon>Pseudomonadota</taxon>
        <taxon>Gammaproteobacteria</taxon>
        <taxon>SAR86 cluster</taxon>
    </lineage>
</organism>
<evidence type="ECO:0000256" key="3">
    <source>
        <dbReference type="ARBA" id="ARBA00023239"/>
    </source>
</evidence>
<dbReference type="EMBL" id="QOPC01000003">
    <property type="protein sequence ID" value="RCL39481.1"/>
    <property type="molecule type" value="Genomic_DNA"/>
</dbReference>
<dbReference type="InterPro" id="IPR007440">
    <property type="entry name" value="Chorismate--pyruvate_lyase"/>
</dbReference>
<dbReference type="GO" id="GO:0005829">
    <property type="term" value="C:cytosol"/>
    <property type="evidence" value="ECO:0007669"/>
    <property type="project" value="TreeGrafter"/>
</dbReference>
<keyword evidence="2" id="KW-0831">Ubiquinone biosynthesis</keyword>
<dbReference type="PANTHER" id="PTHR38683">
    <property type="entry name" value="CHORISMATE PYRUVATE-LYASE"/>
    <property type="match status" value="1"/>
</dbReference>
<name>A0A368BQF8_9GAMM</name>
<dbReference type="GO" id="GO:0006744">
    <property type="term" value="P:ubiquinone biosynthetic process"/>
    <property type="evidence" value="ECO:0007669"/>
    <property type="project" value="UniProtKB-KW"/>
</dbReference>
<keyword evidence="3 4" id="KW-0456">Lyase</keyword>
<dbReference type="Gene3D" id="3.40.1410.10">
    <property type="entry name" value="Chorismate lyase-like"/>
    <property type="match status" value="1"/>
</dbReference>
<dbReference type="PANTHER" id="PTHR38683:SF1">
    <property type="entry name" value="CHORISMATE PYRUVATE-LYASE"/>
    <property type="match status" value="1"/>
</dbReference>